<dbReference type="KEGG" id="vg:18938216"/>
<keyword evidence="2" id="KW-1185">Reference proteome</keyword>
<dbReference type="Proteomes" id="UP000110868">
    <property type="component" value="Segment"/>
</dbReference>
<evidence type="ECO:0000313" key="2">
    <source>
        <dbReference type="Proteomes" id="UP000110868"/>
    </source>
</evidence>
<evidence type="ECO:0000313" key="1">
    <source>
        <dbReference type="EMBL" id="AHL67549.1"/>
    </source>
</evidence>
<dbReference type="RefSeq" id="YP_009021133.1">
    <property type="nucleotide sequence ID" value="NC_023848.1"/>
</dbReference>
<organism evidence="1 2">
    <name type="scientific">Chloriridovirus anopheles1</name>
    <dbReference type="NCBI Taxonomy" id="1465751"/>
    <lineage>
        <taxon>Viruses</taxon>
        <taxon>Varidnaviria</taxon>
        <taxon>Bamfordvirae</taxon>
        <taxon>Nucleocytoviricota</taxon>
        <taxon>Megaviricetes</taxon>
        <taxon>Pimascovirales</taxon>
        <taxon>Pimascovirales incertae sedis</taxon>
        <taxon>Iridoviridae</taxon>
        <taxon>Betairidovirinae</taxon>
        <taxon>Chloriridovirus</taxon>
    </lineage>
</organism>
<protein>
    <submittedName>
        <fullName evidence="1">Uncharacterized protein</fullName>
    </submittedName>
</protein>
<dbReference type="OrthoDB" id="16940at10239"/>
<reference evidence="1 2" key="1">
    <citation type="submission" date="2013-12" db="EMBL/GenBank/DDBJ databases">
        <authorList>
            <person name="Tong Y."/>
            <person name="Zhang J."/>
            <person name="Huang Y."/>
            <person name="Li S."/>
            <person name="Pei G."/>
            <person name="Zhang Z."/>
            <person name="Mi Z."/>
            <person name="An X."/>
        </authorList>
    </citation>
    <scope>NUCLEOTIDE SEQUENCE [LARGE SCALE GENOMIC DNA]</scope>
    <source>
        <strain evidence="1">AMIV</strain>
    </source>
</reference>
<sequence length="140" mass="16427">MLHSVFKDLYDQGVLIFLDTDNYVTNTCDDVDYFANRDKFTQMYTEPIKVGWIWSYAPSLDEVVRTLKEDTCYLIEFGFNSVNEKKALEVGRMLVNSLSKFEFMAQWNERALNEHKISTVITSENLPQSVQDLLEEYELE</sequence>
<dbReference type="EMBL" id="KF938901">
    <property type="protein sequence ID" value="AHL67549.1"/>
    <property type="molecule type" value="Genomic_DNA"/>
</dbReference>
<accession>W8QF15</accession>
<gene>
    <name evidence="1" type="ORF">AMIV_055</name>
</gene>
<proteinExistence type="predicted"/>
<dbReference type="GeneID" id="18938216"/>
<name>W8QF15_9VIRU</name>